<dbReference type="EMBL" id="NCKW01000451">
    <property type="protein sequence ID" value="POM80456.1"/>
    <property type="molecule type" value="Genomic_DNA"/>
</dbReference>
<evidence type="ECO:0000313" key="1">
    <source>
        <dbReference type="EMBL" id="POM80456.1"/>
    </source>
</evidence>
<protein>
    <submittedName>
        <fullName evidence="1">Uncharacterized protein</fullName>
    </submittedName>
</protein>
<sequence length="101" mass="11522">MLTVGPRLIVRGGSICGRNITADVSLCNNTFKKSIHYHASVLERQAPQMRHEAFYDLLRRNFVLHSSRSVLRNNLACRQTGELVAYQILCGSKLWSNRCYP</sequence>
<reference evidence="1 2" key="1">
    <citation type="journal article" date="2017" name="Genome Biol. Evol.">
        <title>Phytophthora megakarya and P. palmivora, closely related causal agents of cacao black pod rot, underwent increases in genome sizes and gene numbers by different mechanisms.</title>
        <authorList>
            <person name="Ali S.S."/>
            <person name="Shao J."/>
            <person name="Lary D.J."/>
            <person name="Kronmiller B."/>
            <person name="Shen D."/>
            <person name="Strem M.D."/>
            <person name="Amoako-Attah I."/>
            <person name="Akrofi A.Y."/>
            <person name="Begoude B.A."/>
            <person name="Ten Hoopen G.M."/>
            <person name="Coulibaly K."/>
            <person name="Kebe B.I."/>
            <person name="Melnick R.L."/>
            <person name="Guiltinan M.J."/>
            <person name="Tyler B.M."/>
            <person name="Meinhardt L.W."/>
            <person name="Bailey B.A."/>
        </authorList>
    </citation>
    <scope>NUCLEOTIDE SEQUENCE [LARGE SCALE GENOMIC DNA]</scope>
    <source>
        <strain evidence="2">sbr112.9</strain>
    </source>
</reference>
<dbReference type="Proteomes" id="UP000237271">
    <property type="component" value="Unassembled WGS sequence"/>
</dbReference>
<dbReference type="AlphaFoldDB" id="A0A2P4YRQ0"/>
<organism evidence="1 2">
    <name type="scientific">Phytophthora palmivora</name>
    <dbReference type="NCBI Taxonomy" id="4796"/>
    <lineage>
        <taxon>Eukaryota</taxon>
        <taxon>Sar</taxon>
        <taxon>Stramenopiles</taxon>
        <taxon>Oomycota</taxon>
        <taxon>Peronosporomycetes</taxon>
        <taxon>Peronosporales</taxon>
        <taxon>Peronosporaceae</taxon>
        <taxon>Phytophthora</taxon>
    </lineage>
</organism>
<keyword evidence="2" id="KW-1185">Reference proteome</keyword>
<gene>
    <name evidence="1" type="ORF">PHPALM_1706</name>
</gene>
<name>A0A2P4YRQ0_9STRA</name>
<proteinExistence type="predicted"/>
<evidence type="ECO:0000313" key="2">
    <source>
        <dbReference type="Proteomes" id="UP000237271"/>
    </source>
</evidence>
<comment type="caution">
    <text evidence="1">The sequence shown here is derived from an EMBL/GenBank/DDBJ whole genome shotgun (WGS) entry which is preliminary data.</text>
</comment>
<accession>A0A2P4YRQ0</accession>